<sequence length="124" mass="14842">MFVKIWEIGMFSASRSLSALLQSLLPSHFLSMPNFLRQLQPNPAQPDLIHPRKERRRRRRIPQPETRNKRIKTVSLISTVEKTKREQLRMYTQKLLAMQLWYKNPGYELKAKGKKQKRKNPCRQ</sequence>
<dbReference type="AlphaFoldDB" id="B2VSD2"/>
<feature type="region of interest" description="Disordered" evidence="1">
    <location>
        <begin position="41"/>
        <end position="68"/>
    </location>
</feature>
<reference evidence="3" key="1">
    <citation type="journal article" date="2013" name="G3 (Bethesda)">
        <title>Comparative genomics of a plant-pathogenic fungus, Pyrenophora tritici-repentis, reveals transduplication and the impact of repeat elements on pathogenicity and population divergence.</title>
        <authorList>
            <person name="Manning V.A."/>
            <person name="Pandelova I."/>
            <person name="Dhillon B."/>
            <person name="Wilhelm L.J."/>
            <person name="Goodwin S.B."/>
            <person name="Berlin A.M."/>
            <person name="Figueroa M."/>
            <person name="Freitag M."/>
            <person name="Hane J.K."/>
            <person name="Henrissat B."/>
            <person name="Holman W.H."/>
            <person name="Kodira C.D."/>
            <person name="Martin J."/>
            <person name="Oliver R.P."/>
            <person name="Robbertse B."/>
            <person name="Schackwitz W."/>
            <person name="Schwartz D.C."/>
            <person name="Spatafora J.W."/>
            <person name="Turgeon B.G."/>
            <person name="Yandava C."/>
            <person name="Young S."/>
            <person name="Zhou S."/>
            <person name="Zeng Q."/>
            <person name="Grigoriev I.V."/>
            <person name="Ma L.-J."/>
            <person name="Ciuffetti L.M."/>
        </authorList>
    </citation>
    <scope>NUCLEOTIDE SEQUENCE [LARGE SCALE GENOMIC DNA]</scope>
    <source>
        <strain evidence="3">Pt-1C-BFP</strain>
    </source>
</reference>
<dbReference type="Proteomes" id="UP000001471">
    <property type="component" value="Unassembled WGS sequence"/>
</dbReference>
<dbReference type="HOGENOM" id="CLU_2005057_0_0_1"/>
<protein>
    <submittedName>
        <fullName evidence="2">Uncharacterized protein</fullName>
    </submittedName>
</protein>
<gene>
    <name evidence="2" type="ORF">PTRG_01758</name>
</gene>
<organism evidence="2 3">
    <name type="scientific">Pyrenophora tritici-repentis (strain Pt-1C-BFP)</name>
    <name type="common">Wheat tan spot fungus</name>
    <name type="synonym">Drechslera tritici-repentis</name>
    <dbReference type="NCBI Taxonomy" id="426418"/>
    <lineage>
        <taxon>Eukaryota</taxon>
        <taxon>Fungi</taxon>
        <taxon>Dikarya</taxon>
        <taxon>Ascomycota</taxon>
        <taxon>Pezizomycotina</taxon>
        <taxon>Dothideomycetes</taxon>
        <taxon>Pleosporomycetidae</taxon>
        <taxon>Pleosporales</taxon>
        <taxon>Pleosporineae</taxon>
        <taxon>Pleosporaceae</taxon>
        <taxon>Pyrenophora</taxon>
    </lineage>
</organism>
<feature type="compositionally biased region" description="Basic residues" evidence="1">
    <location>
        <begin position="52"/>
        <end position="61"/>
    </location>
</feature>
<evidence type="ECO:0000313" key="2">
    <source>
        <dbReference type="EMBL" id="EDU41196.1"/>
    </source>
</evidence>
<dbReference type="InParanoid" id="B2VSD2"/>
<name>B2VSD2_PYRTR</name>
<accession>B2VSD2</accession>
<dbReference type="EMBL" id="DS231615">
    <property type="protein sequence ID" value="EDU41196.1"/>
    <property type="molecule type" value="Genomic_DNA"/>
</dbReference>
<evidence type="ECO:0000256" key="1">
    <source>
        <dbReference type="SAM" id="MobiDB-lite"/>
    </source>
</evidence>
<proteinExistence type="predicted"/>
<evidence type="ECO:0000313" key="3">
    <source>
        <dbReference type="Proteomes" id="UP000001471"/>
    </source>
</evidence>